<dbReference type="Proteomes" id="UP000002646">
    <property type="component" value="Unassembled WGS sequence"/>
</dbReference>
<name>J0Z4K1_9HYPH</name>
<dbReference type="EMBL" id="AILX01000045">
    <property type="protein sequence ID" value="EJF82463.1"/>
    <property type="molecule type" value="Genomic_DNA"/>
</dbReference>
<dbReference type="OrthoDB" id="7923945at2"/>
<feature type="coiled-coil region" evidence="1">
    <location>
        <begin position="34"/>
        <end position="132"/>
    </location>
</feature>
<organism evidence="3 4">
    <name type="scientific">Cardidatus Bartonella washoeensis 085-0475</name>
    <dbReference type="NCBI Taxonomy" id="1094564"/>
    <lineage>
        <taxon>Bacteria</taxon>
        <taxon>Pseudomonadati</taxon>
        <taxon>Pseudomonadota</taxon>
        <taxon>Alphaproteobacteria</taxon>
        <taxon>Hyphomicrobiales</taxon>
        <taxon>Bartonellaceae</taxon>
        <taxon>Bartonella</taxon>
    </lineage>
</organism>
<keyword evidence="2" id="KW-0812">Transmembrane</keyword>
<evidence type="ECO:0000256" key="2">
    <source>
        <dbReference type="SAM" id="Phobius"/>
    </source>
</evidence>
<keyword evidence="2" id="KW-1133">Transmembrane helix</keyword>
<dbReference type="HOGENOM" id="CLU_120345_0_0_5"/>
<sequence>MSSNEILIAGLVVLGALLVCGAMLRVAFYYRNKVKVLKEQVLTLKSSIKTLDEEYAWSRSASSKEVAKRISDLNIAIKERDRAIKELQQRTEEHEKAFRDVSEVVMALKADVQSRDEEIERLRQELKQREGAVKMPPHKKKRK</sequence>
<gene>
    <name evidence="3" type="ORF">MCW_01676</name>
</gene>
<dbReference type="RefSeq" id="WP_006926483.1">
    <property type="nucleotide sequence ID" value="NZ_JH725111.1"/>
</dbReference>
<dbReference type="PATRIC" id="fig|1094564.3.peg.1934"/>
<protein>
    <submittedName>
        <fullName evidence="3">Uncharacterized protein</fullName>
    </submittedName>
</protein>
<dbReference type="STRING" id="1094564.MCW_01676"/>
<feature type="transmembrane region" description="Helical" evidence="2">
    <location>
        <begin position="6"/>
        <end position="28"/>
    </location>
</feature>
<keyword evidence="2" id="KW-0472">Membrane</keyword>
<dbReference type="AlphaFoldDB" id="J0Z4K1"/>
<keyword evidence="1" id="KW-0175">Coiled coil</keyword>
<comment type="caution">
    <text evidence="3">The sequence shown here is derived from an EMBL/GenBank/DDBJ whole genome shotgun (WGS) entry which is preliminary data.</text>
</comment>
<proteinExistence type="predicted"/>
<evidence type="ECO:0000256" key="1">
    <source>
        <dbReference type="SAM" id="Coils"/>
    </source>
</evidence>
<accession>J0Z4K1</accession>
<reference evidence="3 4" key="1">
    <citation type="submission" date="2012-03" db="EMBL/GenBank/DDBJ databases">
        <title>The Genome Sequence of Bartonella washoensis 085-0475.</title>
        <authorList>
            <consortium name="The Broad Institute Genome Sequencing Platform"/>
            <consortium name="The Broad Institute Genome Sequencing Center for Infectious Disease"/>
            <person name="Feldgarden M."/>
            <person name="Kirby J."/>
            <person name="Kosoy M."/>
            <person name="Birtles R."/>
            <person name="Probert W.S."/>
            <person name="Chiaraviglio L."/>
            <person name="Young S.K."/>
            <person name="Zeng Q."/>
            <person name="Gargeya S."/>
            <person name="Fitzgerald M."/>
            <person name="Haas B."/>
            <person name="Abouelleil A."/>
            <person name="Alvarado L."/>
            <person name="Arachchi H.M."/>
            <person name="Berlin A."/>
            <person name="Chapman S.B."/>
            <person name="Gearin G."/>
            <person name="Goldberg J."/>
            <person name="Griggs A."/>
            <person name="Gujja S."/>
            <person name="Hansen M."/>
            <person name="Heiman D."/>
            <person name="Howarth C."/>
            <person name="Larimer J."/>
            <person name="Lui A."/>
            <person name="MacDonald P.J.P."/>
            <person name="McCowen C."/>
            <person name="Montmayeur A."/>
            <person name="Murphy C."/>
            <person name="Neiman D."/>
            <person name="Pearson M."/>
            <person name="Priest M."/>
            <person name="Roberts A."/>
            <person name="Saif S."/>
            <person name="Shea T."/>
            <person name="Sisk P."/>
            <person name="Stolte C."/>
            <person name="Sykes S."/>
            <person name="Wortman J."/>
            <person name="Nusbaum C."/>
            <person name="Birren B."/>
        </authorList>
    </citation>
    <scope>NUCLEOTIDE SEQUENCE [LARGE SCALE GENOMIC DNA]</scope>
    <source>
        <strain evidence="3 4">085-0475</strain>
    </source>
</reference>
<evidence type="ECO:0000313" key="4">
    <source>
        <dbReference type="Proteomes" id="UP000002646"/>
    </source>
</evidence>
<evidence type="ECO:0000313" key="3">
    <source>
        <dbReference type="EMBL" id="EJF82463.1"/>
    </source>
</evidence>